<dbReference type="GO" id="GO:0005509">
    <property type="term" value="F:calcium ion binding"/>
    <property type="evidence" value="ECO:0007669"/>
    <property type="project" value="InterPro"/>
</dbReference>
<evidence type="ECO:0000313" key="7">
    <source>
        <dbReference type="Proteomes" id="UP001628281"/>
    </source>
</evidence>
<dbReference type="AlphaFoldDB" id="A0A060DID9"/>
<comment type="subcellular location">
    <subcellularLocation>
        <location evidence="1">Secreted</location>
    </subcellularLocation>
</comment>
<dbReference type="EMBL" id="CP007793">
    <property type="protein sequence ID" value="AIB12515.1"/>
    <property type="molecule type" value="Genomic_DNA"/>
</dbReference>
<keyword evidence="7" id="KW-1185">Reference proteome</keyword>
<dbReference type="PANTHER" id="PTHR38340">
    <property type="entry name" value="S-LAYER PROTEIN"/>
    <property type="match status" value="1"/>
</dbReference>
<keyword evidence="2" id="KW-0964">Secreted</keyword>
<dbReference type="RefSeq" id="WP_051657948.1">
    <property type="nucleotide sequence ID" value="NZ_CP007793.1"/>
</dbReference>
<evidence type="ECO:0000256" key="1">
    <source>
        <dbReference type="ARBA" id="ARBA00004613"/>
    </source>
</evidence>
<dbReference type="EMBL" id="JBJLSN010000002">
    <property type="protein sequence ID" value="MFL7899893.1"/>
    <property type="molecule type" value="Genomic_DNA"/>
</dbReference>
<sequence length="404" mass="42639">MKRAMRHHAAQSGAAQSTAAHGSAAQSSAIQSTTTQAVSYTYGNAGALAAPAAPVPTSFAPVTINYAETRADGGFGWDVKYDLAFDGTAFVVQTRIHLTGDDAGAMKQVWEQGIEGIWSDKYSLSDGTNNYAIRFDVQFVAAGNQHYNVNVSNSYGRCDMLNWCTQTDWGPDYQDELAAHEFGHMIGAFDEYAGGATYGNFAATGTIMSDLTPTLRPNYMNSIDYYAEQFTGKTFQIVEMPKNLTLTGNTWADSLYGGAGNDTLSGLSGNDQLFGGAGNDLLWGDAGNDTLRGQAGNDALHGGSGADLLMGDEGNDTLWGDAGNDTLWGGAGADLFVFTRGGGQDRIADFSRAQNDRIQIASNMTYRLGSDGSGSALLDFGGGDRLTLAGIAPNQVTAAFFTYG</sequence>
<evidence type="ECO:0000256" key="3">
    <source>
        <dbReference type="SAM" id="MobiDB-lite"/>
    </source>
</evidence>
<dbReference type="InterPro" id="IPR011049">
    <property type="entry name" value="Serralysin-like_metalloprot_C"/>
</dbReference>
<feature type="region of interest" description="Disordered" evidence="3">
    <location>
        <begin position="1"/>
        <end position="20"/>
    </location>
</feature>
<evidence type="ECO:0000313" key="5">
    <source>
        <dbReference type="EMBL" id="MFL7899893.1"/>
    </source>
</evidence>
<reference evidence="5 7" key="2">
    <citation type="submission" date="2024-11" db="EMBL/GenBank/DDBJ databases">
        <title>Draft genome sequences of two bacteria associated to sugarcane roots in Colombia.</title>
        <authorList>
            <person name="Pardo-Diaz S."/>
            <person name="Masmela-Mendoza J."/>
            <person name="Delgadillo-Duran P."/>
            <person name="Bautista E.J."/>
            <person name="Rojas-Tapias D.F."/>
        </authorList>
    </citation>
    <scope>NUCLEOTIDE SEQUENCE [LARGE SCALE GENOMIC DNA]</scope>
    <source>
        <strain evidence="5 7">Ap18</strain>
    </source>
</reference>
<reference evidence="4 6" key="1">
    <citation type="journal article" date="2014" name="Genome Announc.">
        <title>Complete Genome Sequence of the Model Rhizosphere Strain Azospirillum brasilense Az39, Successfully Applied in Agriculture.</title>
        <authorList>
            <person name="Rivera D."/>
            <person name="Revale S."/>
            <person name="Molina R."/>
            <person name="Gualpa J."/>
            <person name="Puente M."/>
            <person name="Maroniche G."/>
            <person name="Paris G."/>
            <person name="Baker D."/>
            <person name="Clavijo B."/>
            <person name="McLay K."/>
            <person name="Spaepen S."/>
            <person name="Perticari A."/>
            <person name="Vazquez M."/>
            <person name="Wisniewski-Dye F."/>
            <person name="Watkins C."/>
            <person name="Martinez-Abarca F."/>
            <person name="Vanderleyden J."/>
            <person name="Cassan F."/>
        </authorList>
    </citation>
    <scope>NUCLEOTIDE SEQUENCE [LARGE SCALE GENOMIC DNA]</scope>
    <source>
        <strain evidence="4 6">Az39</strain>
    </source>
</reference>
<dbReference type="GO" id="GO:0005576">
    <property type="term" value="C:extracellular region"/>
    <property type="evidence" value="ECO:0007669"/>
    <property type="project" value="UniProtKB-SubCell"/>
</dbReference>
<dbReference type="Pfam" id="PF00353">
    <property type="entry name" value="HemolysinCabind"/>
    <property type="match status" value="2"/>
</dbReference>
<dbReference type="InterPro" id="IPR050557">
    <property type="entry name" value="RTX_toxin/Mannuronan_C5-epim"/>
</dbReference>
<dbReference type="Proteomes" id="UP001628281">
    <property type="component" value="Unassembled WGS sequence"/>
</dbReference>
<dbReference type="SUPFAM" id="SSF51120">
    <property type="entry name" value="beta-Roll"/>
    <property type="match status" value="1"/>
</dbReference>
<dbReference type="KEGG" id="abq:ABAZ39_11010"/>
<dbReference type="PROSITE" id="PS00330">
    <property type="entry name" value="HEMOLYSIN_CALCIUM"/>
    <property type="match status" value="1"/>
</dbReference>
<organism evidence="4 6">
    <name type="scientific">Azospirillum argentinense</name>
    <dbReference type="NCBI Taxonomy" id="2970906"/>
    <lineage>
        <taxon>Bacteria</taxon>
        <taxon>Pseudomonadati</taxon>
        <taxon>Pseudomonadota</taxon>
        <taxon>Alphaproteobacteria</taxon>
        <taxon>Rhodospirillales</taxon>
        <taxon>Azospirillaceae</taxon>
        <taxon>Azospirillum</taxon>
    </lineage>
</organism>
<evidence type="ECO:0000256" key="2">
    <source>
        <dbReference type="ARBA" id="ARBA00022525"/>
    </source>
</evidence>
<name>A0A060DID9_9PROT</name>
<dbReference type="SUPFAM" id="SSF55486">
    <property type="entry name" value="Metalloproteases ('zincins'), catalytic domain"/>
    <property type="match status" value="1"/>
</dbReference>
<evidence type="ECO:0000313" key="6">
    <source>
        <dbReference type="Proteomes" id="UP000027186"/>
    </source>
</evidence>
<dbReference type="Gene3D" id="2.150.10.10">
    <property type="entry name" value="Serralysin-like metalloprotease, C-terminal"/>
    <property type="match status" value="2"/>
</dbReference>
<protein>
    <submittedName>
        <fullName evidence="5">Calcium-binding protein</fullName>
    </submittedName>
</protein>
<feature type="compositionally biased region" description="Low complexity" evidence="3">
    <location>
        <begin position="10"/>
        <end position="20"/>
    </location>
</feature>
<evidence type="ECO:0000313" key="4">
    <source>
        <dbReference type="EMBL" id="AIB12515.1"/>
    </source>
</evidence>
<gene>
    <name evidence="4" type="ORF">ABAZ39_11010</name>
    <name evidence="5" type="ORF">ACJ41P_02065</name>
</gene>
<dbReference type="PANTHER" id="PTHR38340:SF1">
    <property type="entry name" value="S-LAYER PROTEIN"/>
    <property type="match status" value="1"/>
</dbReference>
<dbReference type="InterPro" id="IPR018511">
    <property type="entry name" value="Hemolysin-typ_Ca-bd_CS"/>
</dbReference>
<dbReference type="PRINTS" id="PR00313">
    <property type="entry name" value="CABNDNGRPT"/>
</dbReference>
<accession>A0A060DID9</accession>
<dbReference type="Proteomes" id="UP000027186">
    <property type="component" value="Chromosome"/>
</dbReference>
<proteinExistence type="predicted"/>
<dbReference type="InterPro" id="IPR001343">
    <property type="entry name" value="Hemolysn_Ca-bd"/>
</dbReference>